<accession>A0AAD9IKI0</accession>
<keyword evidence="2" id="KW-0396">Initiation factor</keyword>
<dbReference type="PANTHER" id="PTHR10602:SF0">
    <property type="entry name" value="EUKARYOTIC TRANSLATION INITIATION FACTOR 2 SUBUNIT 1"/>
    <property type="match status" value="1"/>
</dbReference>
<dbReference type="InterPro" id="IPR024054">
    <property type="entry name" value="TIF2_asu_middle_sf"/>
</dbReference>
<dbReference type="SUPFAM" id="SSF50249">
    <property type="entry name" value="Nucleic acid-binding proteins"/>
    <property type="match status" value="1"/>
</dbReference>
<evidence type="ECO:0000313" key="8">
    <source>
        <dbReference type="Proteomes" id="UP001255856"/>
    </source>
</evidence>
<dbReference type="GO" id="GO:0003743">
    <property type="term" value="F:translation initiation factor activity"/>
    <property type="evidence" value="ECO:0007669"/>
    <property type="project" value="UniProtKB-KW"/>
</dbReference>
<dbReference type="PROSITE" id="PS50126">
    <property type="entry name" value="S1"/>
    <property type="match status" value="1"/>
</dbReference>
<evidence type="ECO:0000256" key="3">
    <source>
        <dbReference type="ARBA" id="ARBA00022553"/>
    </source>
</evidence>
<proteinExistence type="inferred from homology"/>
<dbReference type="Gene3D" id="1.10.150.190">
    <property type="entry name" value="Translation initiation factor 2, subunit 1, domain 2"/>
    <property type="match status" value="1"/>
</dbReference>
<evidence type="ECO:0000256" key="1">
    <source>
        <dbReference type="ARBA" id="ARBA00007223"/>
    </source>
</evidence>
<evidence type="ECO:0000256" key="2">
    <source>
        <dbReference type="ARBA" id="ARBA00022540"/>
    </source>
</evidence>
<dbReference type="InterPro" id="IPR012340">
    <property type="entry name" value="NA-bd_OB-fold"/>
</dbReference>
<keyword evidence="3" id="KW-0597">Phosphoprotein</keyword>
<dbReference type="GO" id="GO:0005850">
    <property type="term" value="C:eukaryotic translation initiation factor 2 complex"/>
    <property type="evidence" value="ECO:0007669"/>
    <property type="project" value="TreeGrafter"/>
</dbReference>
<dbReference type="InterPro" id="IPR024055">
    <property type="entry name" value="TIF2_asu_C"/>
</dbReference>
<comment type="caution">
    <text evidence="7">The sequence shown here is derived from an EMBL/GenBank/DDBJ whole genome shotgun (WGS) entry which is preliminary data.</text>
</comment>
<dbReference type="SMART" id="SM00316">
    <property type="entry name" value="S1"/>
    <property type="match status" value="1"/>
</dbReference>
<evidence type="ECO:0000313" key="7">
    <source>
        <dbReference type="EMBL" id="KAK2079213.1"/>
    </source>
</evidence>
<feature type="domain" description="S1 motif" evidence="6">
    <location>
        <begin position="17"/>
        <end position="88"/>
    </location>
</feature>
<sequence>MAHQDCRFYESRFPEVDDVVMVQVKSIAEMGAYVSLLEYGGIEGMILLSELSRRRIRSVQKLIKVGRQEPVMVLRVDREKGYIDLSKRRVSPEDLATCEERFAKSRMVHSIMRHVAETCGADLEELYSQVGWPLYKMYGHCYEAFRAMIPDPEVVLQRLRDEVHGGQTPAVLSADVLDGILKNIRRRMTPQPIKIRADVEMTCFAYDGVEHIREAMRAAQGAGEDGCEVTIKLVAPPLYVLTTQTLDKARGIEVLTGAVDACRASIEAAKGSLRVKEAPRAVSEKEERLLQEELEAAEAANREIAGDDESESDYEEGMSVDVDAAPALSMA</sequence>
<dbReference type="InterPro" id="IPR003029">
    <property type="entry name" value="S1_domain"/>
</dbReference>
<dbReference type="FunFam" id="2.40.50.140:FF:000015">
    <property type="entry name" value="Eukaryotic translation initiation factor 2 subunit alpha"/>
    <property type="match status" value="1"/>
</dbReference>
<dbReference type="Pfam" id="PF07541">
    <property type="entry name" value="EIF_2_alpha"/>
    <property type="match status" value="1"/>
</dbReference>
<gene>
    <name evidence="7" type="ORF">QBZ16_002904</name>
</gene>
<evidence type="ECO:0000259" key="6">
    <source>
        <dbReference type="PROSITE" id="PS50126"/>
    </source>
</evidence>
<dbReference type="PANTHER" id="PTHR10602">
    <property type="entry name" value="EUKARYOTIC TRANSLATION INITIATION FACTOR 2 SUBUNIT 1"/>
    <property type="match status" value="1"/>
</dbReference>
<dbReference type="SUPFAM" id="SSF110993">
    <property type="entry name" value="eIF-2-alpha, C-terminal domain"/>
    <property type="match status" value="1"/>
</dbReference>
<dbReference type="Proteomes" id="UP001255856">
    <property type="component" value="Unassembled WGS sequence"/>
</dbReference>
<dbReference type="GO" id="GO:0003723">
    <property type="term" value="F:RNA binding"/>
    <property type="evidence" value="ECO:0007669"/>
    <property type="project" value="InterPro"/>
</dbReference>
<dbReference type="Gene3D" id="3.30.70.1130">
    <property type="entry name" value="EIF_2_alpha"/>
    <property type="match status" value="1"/>
</dbReference>
<protein>
    <recommendedName>
        <fullName evidence="6">S1 motif domain-containing protein</fullName>
    </recommendedName>
</protein>
<comment type="similarity">
    <text evidence="1">Belongs to the eIF-2-alpha family.</text>
</comment>
<organism evidence="7 8">
    <name type="scientific">Prototheca wickerhamii</name>
    <dbReference type="NCBI Taxonomy" id="3111"/>
    <lineage>
        <taxon>Eukaryota</taxon>
        <taxon>Viridiplantae</taxon>
        <taxon>Chlorophyta</taxon>
        <taxon>core chlorophytes</taxon>
        <taxon>Trebouxiophyceae</taxon>
        <taxon>Chlorellales</taxon>
        <taxon>Chlorellaceae</taxon>
        <taxon>Prototheca</taxon>
    </lineage>
</organism>
<dbReference type="Pfam" id="PF00575">
    <property type="entry name" value="S1"/>
    <property type="match status" value="1"/>
</dbReference>
<reference evidence="7" key="1">
    <citation type="submission" date="2021-01" db="EMBL/GenBank/DDBJ databases">
        <authorList>
            <person name="Eckstrom K.M.E."/>
        </authorList>
    </citation>
    <scope>NUCLEOTIDE SEQUENCE</scope>
    <source>
        <strain evidence="7">UVCC 0001</strain>
    </source>
</reference>
<feature type="compositionally biased region" description="Acidic residues" evidence="5">
    <location>
        <begin position="306"/>
        <end position="318"/>
    </location>
</feature>
<dbReference type="EMBL" id="JASFZW010000003">
    <property type="protein sequence ID" value="KAK2079213.1"/>
    <property type="molecule type" value="Genomic_DNA"/>
</dbReference>
<dbReference type="InterPro" id="IPR011488">
    <property type="entry name" value="TIF_2_asu"/>
</dbReference>
<evidence type="ECO:0000256" key="4">
    <source>
        <dbReference type="ARBA" id="ARBA00022917"/>
    </source>
</evidence>
<dbReference type="GO" id="GO:0043022">
    <property type="term" value="F:ribosome binding"/>
    <property type="evidence" value="ECO:0007669"/>
    <property type="project" value="TreeGrafter"/>
</dbReference>
<dbReference type="InterPro" id="IPR044126">
    <property type="entry name" value="S1_IF2_alpha"/>
</dbReference>
<keyword evidence="8" id="KW-1185">Reference proteome</keyword>
<name>A0AAD9IKI0_PROWI</name>
<feature type="region of interest" description="Disordered" evidence="5">
    <location>
        <begin position="297"/>
        <end position="331"/>
    </location>
</feature>
<dbReference type="SUPFAM" id="SSF116742">
    <property type="entry name" value="eIF2alpha middle domain-like"/>
    <property type="match status" value="1"/>
</dbReference>
<dbReference type="FunFam" id="1.10.150.190:FF:000003">
    <property type="entry name" value="Eukaryotic translation initiation factor 2 subunit alpha"/>
    <property type="match status" value="1"/>
</dbReference>
<dbReference type="Gene3D" id="2.40.50.140">
    <property type="entry name" value="Nucleic acid-binding proteins"/>
    <property type="match status" value="1"/>
</dbReference>
<dbReference type="FunFam" id="3.30.70.1130:FF:000001">
    <property type="entry name" value="Eukaryotic translation initiation factor 2 subunit 1"/>
    <property type="match status" value="1"/>
</dbReference>
<dbReference type="AlphaFoldDB" id="A0AAD9IKI0"/>
<dbReference type="GO" id="GO:0033290">
    <property type="term" value="C:eukaryotic 48S preinitiation complex"/>
    <property type="evidence" value="ECO:0007669"/>
    <property type="project" value="TreeGrafter"/>
</dbReference>
<dbReference type="CDD" id="cd04452">
    <property type="entry name" value="S1_IF2_alpha"/>
    <property type="match status" value="1"/>
</dbReference>
<keyword evidence="4" id="KW-0648">Protein biosynthesis</keyword>
<evidence type="ECO:0000256" key="5">
    <source>
        <dbReference type="SAM" id="MobiDB-lite"/>
    </source>
</evidence>